<dbReference type="EMBL" id="GEVI01012965">
    <property type="protein sequence ID" value="JAU19355.1"/>
    <property type="molecule type" value="Transcribed_RNA"/>
</dbReference>
<evidence type="ECO:0000313" key="1">
    <source>
        <dbReference type="EMBL" id="JAU19355.1"/>
    </source>
</evidence>
<evidence type="ECO:0000313" key="4">
    <source>
        <dbReference type="EMBL" id="JAU97987.1"/>
    </source>
</evidence>
<dbReference type="EMBL" id="GEVL01015142">
    <property type="protein sequence ID" value="JAU62199.1"/>
    <property type="molecule type" value="Transcribed_RNA"/>
</dbReference>
<protein>
    <submittedName>
        <fullName evidence="4">Uncharacterized protein</fullName>
    </submittedName>
</protein>
<name>A0A1J3JZT9_NOCCA</name>
<reference evidence="4" key="1">
    <citation type="submission" date="2016-07" db="EMBL/GenBank/DDBJ databases">
        <title>De novo transcriptome assembly of four accessions of the metal hyperaccumulator plant Noccaea caerulescens.</title>
        <authorList>
            <person name="Blande D."/>
            <person name="Halimaa P."/>
            <person name="Tervahauta A.I."/>
            <person name="Aarts M.G."/>
            <person name="Karenlampi S.O."/>
        </authorList>
    </citation>
    <scope>NUCLEOTIDE SEQUENCE</scope>
</reference>
<proteinExistence type="predicted"/>
<evidence type="ECO:0000313" key="2">
    <source>
        <dbReference type="EMBL" id="JAU45933.1"/>
    </source>
</evidence>
<dbReference type="EMBL" id="GEVK01006899">
    <property type="protein sequence ID" value="JAU45933.1"/>
    <property type="molecule type" value="Transcribed_RNA"/>
</dbReference>
<sequence>MLRTANYQQGNKRTNLARRNEAIDQTNAIDKLRNLNGIRRSDERNDELFTGSIGINGTERRFINEEERRSL</sequence>
<accession>A0A1J3JZT9</accession>
<gene>
    <name evidence="1" type="ORF">GA_TR6524_c2_g1_i1_g.21936</name>
    <name evidence="2" type="ORF">LC_TR2687_c28_g1_i1_g.10513</name>
    <name evidence="3" type="ORF">LE_TR17200_c3_g1_i1_g.55218</name>
    <name evidence="4" type="ORF">MP_TR7929_c22_g1_i1_g.24891</name>
</gene>
<dbReference type="AlphaFoldDB" id="A0A1J3JZT9"/>
<dbReference type="EMBL" id="GEVM01007951">
    <property type="protein sequence ID" value="JAU97987.1"/>
    <property type="molecule type" value="Transcribed_RNA"/>
</dbReference>
<organism evidence="4">
    <name type="scientific">Noccaea caerulescens</name>
    <name type="common">Alpine penny-cress</name>
    <name type="synonym">Thlaspi caerulescens</name>
    <dbReference type="NCBI Taxonomy" id="107243"/>
    <lineage>
        <taxon>Eukaryota</taxon>
        <taxon>Viridiplantae</taxon>
        <taxon>Streptophyta</taxon>
        <taxon>Embryophyta</taxon>
        <taxon>Tracheophyta</taxon>
        <taxon>Spermatophyta</taxon>
        <taxon>Magnoliopsida</taxon>
        <taxon>eudicotyledons</taxon>
        <taxon>Gunneridae</taxon>
        <taxon>Pentapetalae</taxon>
        <taxon>rosids</taxon>
        <taxon>malvids</taxon>
        <taxon>Brassicales</taxon>
        <taxon>Brassicaceae</taxon>
        <taxon>Coluteocarpeae</taxon>
        <taxon>Noccaea</taxon>
    </lineage>
</organism>
<evidence type="ECO:0000313" key="3">
    <source>
        <dbReference type="EMBL" id="JAU62199.1"/>
    </source>
</evidence>